<dbReference type="OrthoDB" id="6286925at2759"/>
<evidence type="ECO:0000256" key="1">
    <source>
        <dbReference type="ARBA" id="ARBA00004651"/>
    </source>
</evidence>
<keyword evidence="7 10" id="KW-0675">Receptor</keyword>
<keyword evidence="6 12" id="KW-0472">Membrane</keyword>
<keyword evidence="9 10" id="KW-0807">Transducer</keyword>
<dbReference type="AlphaFoldDB" id="A0A7J7KM89"/>
<gene>
    <name evidence="14" type="ORF">EB796_002458</name>
</gene>
<feature type="transmembrane region" description="Helical" evidence="12">
    <location>
        <begin position="110"/>
        <end position="133"/>
    </location>
</feature>
<dbReference type="InterPro" id="IPR000276">
    <property type="entry name" value="GPCR_Rhodpsn"/>
</dbReference>
<dbReference type="SUPFAM" id="SSF81321">
    <property type="entry name" value="Family A G protein-coupled receptor-like"/>
    <property type="match status" value="1"/>
</dbReference>
<evidence type="ECO:0000256" key="10">
    <source>
        <dbReference type="RuleBase" id="RU000688"/>
    </source>
</evidence>
<keyword evidence="2" id="KW-1003">Cell membrane</keyword>
<evidence type="ECO:0000256" key="6">
    <source>
        <dbReference type="ARBA" id="ARBA00023136"/>
    </source>
</evidence>
<evidence type="ECO:0000259" key="13">
    <source>
        <dbReference type="PROSITE" id="PS50262"/>
    </source>
</evidence>
<feature type="region of interest" description="Disordered" evidence="11">
    <location>
        <begin position="815"/>
        <end position="854"/>
    </location>
</feature>
<dbReference type="InterPro" id="IPR017452">
    <property type="entry name" value="GPCR_Rhodpsn_7TM"/>
</dbReference>
<dbReference type="PANTHER" id="PTHR24246">
    <property type="entry name" value="OLFACTORY RECEPTOR AND ADENOSINE RECEPTOR"/>
    <property type="match status" value="1"/>
</dbReference>
<dbReference type="PRINTS" id="PR00237">
    <property type="entry name" value="GPCRRHODOPSN"/>
</dbReference>
<dbReference type="CDD" id="cd00637">
    <property type="entry name" value="7tm_classA_rhodopsin-like"/>
    <property type="match status" value="1"/>
</dbReference>
<evidence type="ECO:0000256" key="2">
    <source>
        <dbReference type="ARBA" id="ARBA00022475"/>
    </source>
</evidence>
<evidence type="ECO:0000256" key="11">
    <source>
        <dbReference type="SAM" id="MobiDB-lite"/>
    </source>
</evidence>
<keyword evidence="8" id="KW-0325">Glycoprotein</keyword>
<feature type="transmembrane region" description="Helical" evidence="12">
    <location>
        <begin position="64"/>
        <end position="90"/>
    </location>
</feature>
<dbReference type="GO" id="GO:0005886">
    <property type="term" value="C:plasma membrane"/>
    <property type="evidence" value="ECO:0007669"/>
    <property type="project" value="UniProtKB-SubCell"/>
</dbReference>
<comment type="subcellular location">
    <subcellularLocation>
        <location evidence="1">Cell membrane</location>
        <topology evidence="1">Multi-pass membrane protein</topology>
    </subcellularLocation>
</comment>
<name>A0A7J7KM89_BUGNE</name>
<sequence>MAVIILFGNGLVIAAYISDRKLRTVSNFFLVNLVIADLIVGITIPISTAIYYVPADSMSKWFCILQFSVIAIPLGSSTLCLLLITVERYLSVVYPFHHQQIFTKGRRHTLVAMAWILTILIMGIIPFSLLHNSSLRITSKTDCDLLSVIPPKYWAYIVLPIAYLLFGSVIVVYIKILIVARQQIKSIELLVVQVSSCDKKNMQNVRLARTGFILLGLFILFWLPFTILLSATVYGNLKDNQILTIVRIAAMLFPPASSAINPAIYAARIRRFKIRIKKMLNLTISSSDKYDTYEIRQSFKVSRTKAAEKPTEPAYSFDSGVGGSNDYNPENASTKSSQTSDQLKLSPLGSNREIVETEHVSPIQIQIENKKSHQSRRFSINYPAMQHIINEENGIPFSSTANPKLKWPQPHNRGIYASKLNSLSKVSSSKEIRSQSIACIETEGLALNAKKPGGGRMSLTARNSISAICAEPIVIDCDNKSEYLRLVVKRTVRDCSDSEPEDEQRDSVVNIAFNKSLKRSKRFLKNKPRPHATDEEAINNPVGHSLDVVVPTAPEILPIVTQTLATPNGSLAGTLERTKITKIHHQRSASGISSSSVGMTIDNDDMQFEITNTNRGSRRMSRFKNFNQNSLQRHPKKQMKPGEPEDQYFNQLSSSQKDKAAPSLHFVRGIWDGTLRRLRKSASKPKVLVMNRGGEKHGSSRDKLNQHLSRSLSDVSQQEVQVVHQRSRSALDPSEAYTGSQDLVSMETTFKAPPKDHKSGSGAGRFAIVTTMKSSATPALSNKHLPAGLKCPDKMDSTDDISLSENADDYIETDTHQAAEHTAGNPANKLTGKQLGPTTKEHLTSNSSCNSTSQQMVQEHGSLPITTIQSDYNTNTTLLCKCLKPNCMRKVNADTANSVMLPVKVRLPDGKEQDLLLTNQDIYSNQYRFRRRQKSTDASAYPSQNSYYAV</sequence>
<feature type="transmembrane region" description="Helical" evidence="12">
    <location>
        <begin position="28"/>
        <end position="52"/>
    </location>
</feature>
<keyword evidence="3 10" id="KW-0812">Transmembrane</keyword>
<feature type="region of interest" description="Disordered" evidence="11">
    <location>
        <begin position="310"/>
        <end position="344"/>
    </location>
</feature>
<evidence type="ECO:0000313" key="15">
    <source>
        <dbReference type="Proteomes" id="UP000593567"/>
    </source>
</evidence>
<dbReference type="PANTHER" id="PTHR24246:SF27">
    <property type="entry name" value="ADENOSINE RECEPTOR, ISOFORM A"/>
    <property type="match status" value="1"/>
</dbReference>
<dbReference type="Pfam" id="PF00001">
    <property type="entry name" value="7tm_1"/>
    <property type="match status" value="1"/>
</dbReference>
<feature type="compositionally biased region" description="Polar residues" evidence="11">
    <location>
        <begin position="325"/>
        <end position="343"/>
    </location>
</feature>
<protein>
    <submittedName>
        <fullName evidence="14">ADORA2B</fullName>
    </submittedName>
</protein>
<organism evidence="14 15">
    <name type="scientific">Bugula neritina</name>
    <name type="common">Brown bryozoan</name>
    <name type="synonym">Sertularia neritina</name>
    <dbReference type="NCBI Taxonomy" id="10212"/>
    <lineage>
        <taxon>Eukaryota</taxon>
        <taxon>Metazoa</taxon>
        <taxon>Spiralia</taxon>
        <taxon>Lophotrochozoa</taxon>
        <taxon>Bryozoa</taxon>
        <taxon>Gymnolaemata</taxon>
        <taxon>Cheilostomatida</taxon>
        <taxon>Flustrina</taxon>
        <taxon>Buguloidea</taxon>
        <taxon>Bugulidae</taxon>
        <taxon>Bugula</taxon>
    </lineage>
</organism>
<dbReference type="GO" id="GO:0004930">
    <property type="term" value="F:G protein-coupled receptor activity"/>
    <property type="evidence" value="ECO:0007669"/>
    <property type="project" value="UniProtKB-KW"/>
</dbReference>
<feature type="domain" description="G-protein coupled receptors family 1 profile" evidence="13">
    <location>
        <begin position="8"/>
        <end position="265"/>
    </location>
</feature>
<evidence type="ECO:0000256" key="7">
    <source>
        <dbReference type="ARBA" id="ARBA00023170"/>
    </source>
</evidence>
<dbReference type="Proteomes" id="UP000593567">
    <property type="component" value="Unassembled WGS sequence"/>
</dbReference>
<keyword evidence="4 12" id="KW-1133">Transmembrane helix</keyword>
<dbReference type="EMBL" id="VXIV02000288">
    <property type="protein sequence ID" value="KAF6039263.1"/>
    <property type="molecule type" value="Genomic_DNA"/>
</dbReference>
<comment type="caution">
    <text evidence="14">The sequence shown here is derived from an EMBL/GenBank/DDBJ whole genome shotgun (WGS) entry which is preliminary data.</text>
</comment>
<feature type="transmembrane region" description="Helical" evidence="12">
    <location>
        <begin position="212"/>
        <end position="233"/>
    </location>
</feature>
<accession>A0A7J7KM89</accession>
<evidence type="ECO:0000313" key="14">
    <source>
        <dbReference type="EMBL" id="KAF6039263.1"/>
    </source>
</evidence>
<comment type="similarity">
    <text evidence="10">Belongs to the G-protein coupled receptor 1 family.</text>
</comment>
<dbReference type="SMART" id="SM01381">
    <property type="entry name" value="7TM_GPCR_Srsx"/>
    <property type="match status" value="1"/>
</dbReference>
<dbReference type="Gene3D" id="1.20.1070.10">
    <property type="entry name" value="Rhodopsin 7-helix transmembrane proteins"/>
    <property type="match status" value="1"/>
</dbReference>
<dbReference type="PROSITE" id="PS50262">
    <property type="entry name" value="G_PROTEIN_RECEP_F1_2"/>
    <property type="match status" value="1"/>
</dbReference>
<keyword evidence="15" id="KW-1185">Reference proteome</keyword>
<proteinExistence type="inferred from homology"/>
<feature type="compositionally biased region" description="Polar residues" evidence="11">
    <location>
        <begin position="706"/>
        <end position="717"/>
    </location>
</feature>
<evidence type="ECO:0000256" key="9">
    <source>
        <dbReference type="ARBA" id="ARBA00023224"/>
    </source>
</evidence>
<feature type="region of interest" description="Disordered" evidence="11">
    <location>
        <begin position="616"/>
        <end position="647"/>
    </location>
</feature>
<keyword evidence="5 10" id="KW-0297">G-protein coupled receptor</keyword>
<feature type="region of interest" description="Disordered" evidence="11">
    <location>
        <begin position="689"/>
        <end position="717"/>
    </location>
</feature>
<evidence type="ECO:0000256" key="3">
    <source>
        <dbReference type="ARBA" id="ARBA00022692"/>
    </source>
</evidence>
<evidence type="ECO:0000256" key="12">
    <source>
        <dbReference type="SAM" id="Phobius"/>
    </source>
</evidence>
<feature type="compositionally biased region" description="Low complexity" evidence="11">
    <location>
        <begin position="844"/>
        <end position="854"/>
    </location>
</feature>
<feature type="transmembrane region" description="Helical" evidence="12">
    <location>
        <begin position="153"/>
        <end position="178"/>
    </location>
</feature>
<feature type="compositionally biased region" description="Basic and acidic residues" evidence="11">
    <location>
        <begin position="693"/>
        <end position="705"/>
    </location>
</feature>
<evidence type="ECO:0000256" key="8">
    <source>
        <dbReference type="ARBA" id="ARBA00023180"/>
    </source>
</evidence>
<evidence type="ECO:0000256" key="4">
    <source>
        <dbReference type="ARBA" id="ARBA00022989"/>
    </source>
</evidence>
<dbReference type="PROSITE" id="PS00237">
    <property type="entry name" value="G_PROTEIN_RECEP_F1_1"/>
    <property type="match status" value="1"/>
</dbReference>
<reference evidence="14" key="1">
    <citation type="submission" date="2020-06" db="EMBL/GenBank/DDBJ databases">
        <title>Draft genome of Bugula neritina, a colonial animal packing powerful symbionts and potential medicines.</title>
        <authorList>
            <person name="Rayko M."/>
        </authorList>
    </citation>
    <scope>NUCLEOTIDE SEQUENCE [LARGE SCALE GENOMIC DNA]</scope>
    <source>
        <strain evidence="14">Kwan_BN1</strain>
    </source>
</reference>
<evidence type="ECO:0000256" key="5">
    <source>
        <dbReference type="ARBA" id="ARBA00023040"/>
    </source>
</evidence>